<accession>A0A418T8I7</accession>
<dbReference type="EMBL" id="QZCG01000001">
    <property type="protein sequence ID" value="RJE89420.1"/>
    <property type="molecule type" value="Genomic_DNA"/>
</dbReference>
<evidence type="ECO:0000256" key="6">
    <source>
        <dbReference type="SAM" id="MobiDB-lite"/>
    </source>
</evidence>
<dbReference type="GO" id="GO:0006829">
    <property type="term" value="P:zinc ion transport"/>
    <property type="evidence" value="ECO:0007669"/>
    <property type="project" value="UniProtKB-KW"/>
</dbReference>
<dbReference type="RefSeq" id="WP_119745344.1">
    <property type="nucleotide sequence ID" value="NZ_QZCG01000001.1"/>
</dbReference>
<dbReference type="PANTHER" id="PTHR42953">
    <property type="entry name" value="HIGH-AFFINITY ZINC UPTAKE SYSTEM PROTEIN ZNUA-RELATED"/>
    <property type="match status" value="1"/>
</dbReference>
<evidence type="ECO:0000256" key="3">
    <source>
        <dbReference type="ARBA" id="ARBA00022448"/>
    </source>
</evidence>
<reference evidence="9" key="1">
    <citation type="submission" date="2018-09" db="EMBL/GenBank/DDBJ databases">
        <title>Acidovorax cavernicola nov. sp. isolated from Gruta de las Maravillas (Aracena, Spain).</title>
        <authorList>
            <person name="Jurado V."/>
            <person name="Gutierrez-Patricio S."/>
            <person name="Gonzalez-Pimentel J.L."/>
            <person name="Miller A.Z."/>
            <person name="Laiz L."/>
            <person name="Saiz-Jimenez C."/>
        </authorList>
    </citation>
    <scope>NUCLEOTIDE SEQUENCE [LARGE SCALE GENOMIC DNA]</scope>
    <source>
        <strain evidence="9">1011MAR3C25</strain>
    </source>
</reference>
<feature type="chain" id="PRO_5019260366" description="High-affinity zinc uptake system protein ZnuA" evidence="7">
    <location>
        <begin position="20"/>
        <end position="329"/>
    </location>
</feature>
<dbReference type="PANTHER" id="PTHR42953:SF3">
    <property type="entry name" value="HIGH-AFFINITY ZINC UPTAKE SYSTEM PROTEIN ZNUA"/>
    <property type="match status" value="1"/>
</dbReference>
<dbReference type="GO" id="GO:0046872">
    <property type="term" value="F:metal ion binding"/>
    <property type="evidence" value="ECO:0007669"/>
    <property type="project" value="InterPro"/>
</dbReference>
<keyword evidence="5" id="KW-0862">Zinc</keyword>
<proteinExistence type="inferred from homology"/>
<keyword evidence="5" id="KW-0406">Ion transport</keyword>
<dbReference type="Pfam" id="PF01297">
    <property type="entry name" value="ZnuA"/>
    <property type="match status" value="1"/>
</dbReference>
<evidence type="ECO:0000256" key="1">
    <source>
        <dbReference type="ARBA" id="ARBA00011028"/>
    </source>
</evidence>
<evidence type="ECO:0000313" key="8">
    <source>
        <dbReference type="EMBL" id="RJE89420.1"/>
    </source>
</evidence>
<organism evidence="8 9">
    <name type="scientific">Paracoccus onubensis</name>
    <dbReference type="NCBI Taxonomy" id="1675788"/>
    <lineage>
        <taxon>Bacteria</taxon>
        <taxon>Pseudomonadati</taxon>
        <taxon>Pseudomonadota</taxon>
        <taxon>Alphaproteobacteria</taxon>
        <taxon>Rhodobacterales</taxon>
        <taxon>Paracoccaceae</taxon>
        <taxon>Paracoccus</taxon>
    </lineage>
</organism>
<feature type="signal peptide" evidence="7">
    <location>
        <begin position="1"/>
        <end position="19"/>
    </location>
</feature>
<evidence type="ECO:0000256" key="5">
    <source>
        <dbReference type="ARBA" id="ARBA00022906"/>
    </source>
</evidence>
<dbReference type="InterPro" id="IPR006127">
    <property type="entry name" value="ZnuA-like"/>
</dbReference>
<protein>
    <recommendedName>
        <fullName evidence="2">High-affinity zinc uptake system protein ZnuA</fullName>
    </recommendedName>
</protein>
<feature type="region of interest" description="Disordered" evidence="6">
    <location>
        <begin position="117"/>
        <end position="164"/>
    </location>
</feature>
<comment type="similarity">
    <text evidence="1">Belongs to the bacterial solute-binding protein 9 family.</text>
</comment>
<dbReference type="AlphaFoldDB" id="A0A418T8I7"/>
<evidence type="ECO:0000256" key="2">
    <source>
        <dbReference type="ARBA" id="ARBA00015915"/>
    </source>
</evidence>
<evidence type="ECO:0000313" key="9">
    <source>
        <dbReference type="Proteomes" id="UP000284202"/>
    </source>
</evidence>
<feature type="compositionally biased region" description="Basic and acidic residues" evidence="6">
    <location>
        <begin position="117"/>
        <end position="163"/>
    </location>
</feature>
<dbReference type="SUPFAM" id="SSF53807">
    <property type="entry name" value="Helical backbone' metal receptor"/>
    <property type="match status" value="1"/>
</dbReference>
<keyword evidence="4 7" id="KW-0732">Signal</keyword>
<name>A0A418T8I7_9RHOB</name>
<keyword evidence="5" id="KW-0864">Zinc transport</keyword>
<dbReference type="Gene3D" id="3.40.50.1980">
    <property type="entry name" value="Nitrogenase molybdenum iron protein domain"/>
    <property type="match status" value="3"/>
</dbReference>
<sequence length="329" mass="34799">MRLLTTTAILGLLAAKAMAAPPQIVTDIPVTGSLAQQVLGDLGEVRVLIGDGADPHHFQLKPSDAAALQSAGLLVWIGPEMTPWLERAADNLGDGSSLSLLTVPGTHLQEFGAEGDDHAEHAHDDHDHEHEHEHEHEHDEEHGHDHNDGHGHSHDGTDPHAWLDPHNAQTWLTAIARELATQDPENAETYAANAEASVKQIGELEAQLNAQLEPVKDRPFAVFHDAYGYFTAHFGLLPGIAVSLGDASAPSAARLSEISAQIADSGAECAFPEYGHKQALIQSAIEGSDARIGAELDPAGRGIEAGAGLYAEMLQNMGDALAECLSGKG</sequence>
<gene>
    <name evidence="8" type="ORF">D3P04_01980</name>
</gene>
<comment type="caution">
    <text evidence="8">The sequence shown here is derived from an EMBL/GenBank/DDBJ whole genome shotgun (WGS) entry which is preliminary data.</text>
</comment>
<evidence type="ECO:0000256" key="7">
    <source>
        <dbReference type="SAM" id="SignalP"/>
    </source>
</evidence>
<dbReference type="InterPro" id="IPR050492">
    <property type="entry name" value="Bact_metal-bind_prot9"/>
</dbReference>
<keyword evidence="9" id="KW-1185">Reference proteome</keyword>
<dbReference type="OrthoDB" id="7346865at2"/>
<evidence type="ECO:0000256" key="4">
    <source>
        <dbReference type="ARBA" id="ARBA00022729"/>
    </source>
</evidence>
<keyword evidence="3" id="KW-0813">Transport</keyword>
<dbReference type="Proteomes" id="UP000284202">
    <property type="component" value="Unassembled WGS sequence"/>
</dbReference>